<keyword evidence="8 9" id="KW-0411">Iron-sulfur</keyword>
<feature type="binding site" evidence="9">
    <location>
        <position position="266"/>
    </location>
    <ligand>
        <name>[4Fe-4S] cluster</name>
        <dbReference type="ChEBI" id="CHEBI:49883"/>
    </ligand>
</feature>
<evidence type="ECO:0000256" key="9">
    <source>
        <dbReference type="HAMAP-Rule" id="MF_00568"/>
    </source>
</evidence>
<dbReference type="AlphaFoldDB" id="A0A2J0KZD0"/>
<name>A0A2J0KZD0_9BACT</name>
<dbReference type="PANTHER" id="PTHR30573">
    <property type="entry name" value="QUINOLINATE SYNTHETASE A"/>
    <property type="match status" value="1"/>
</dbReference>
<keyword evidence="7 9" id="KW-0408">Iron</keyword>
<dbReference type="NCBIfam" id="TIGR00550">
    <property type="entry name" value="nadA"/>
    <property type="match status" value="1"/>
</dbReference>
<comment type="catalytic activity">
    <reaction evidence="9">
        <text>iminosuccinate + dihydroxyacetone phosphate = quinolinate + phosphate + 2 H2O + H(+)</text>
        <dbReference type="Rhea" id="RHEA:25888"/>
        <dbReference type="ChEBI" id="CHEBI:15377"/>
        <dbReference type="ChEBI" id="CHEBI:15378"/>
        <dbReference type="ChEBI" id="CHEBI:29959"/>
        <dbReference type="ChEBI" id="CHEBI:43474"/>
        <dbReference type="ChEBI" id="CHEBI:57642"/>
        <dbReference type="ChEBI" id="CHEBI:77875"/>
        <dbReference type="EC" id="2.5.1.72"/>
    </reaction>
</comment>
<dbReference type="Gene3D" id="3.40.50.10800">
    <property type="entry name" value="NadA-like"/>
    <property type="match status" value="3"/>
</dbReference>
<keyword evidence="3 9" id="KW-0004">4Fe-4S</keyword>
<dbReference type="SUPFAM" id="SSF142754">
    <property type="entry name" value="NadA-like"/>
    <property type="match status" value="1"/>
</dbReference>
<feature type="binding site" evidence="9">
    <location>
        <position position="135"/>
    </location>
    <ligand>
        <name>iminosuccinate</name>
        <dbReference type="ChEBI" id="CHEBI:77875"/>
    </ligand>
</feature>
<evidence type="ECO:0000256" key="1">
    <source>
        <dbReference type="ARBA" id="ARBA00005065"/>
    </source>
</evidence>
<dbReference type="Proteomes" id="UP000230052">
    <property type="component" value="Unassembled WGS sequence"/>
</dbReference>
<dbReference type="UniPathway" id="UPA00253">
    <property type="reaction ID" value="UER00327"/>
</dbReference>
<dbReference type="GO" id="GO:0008987">
    <property type="term" value="F:quinolinate synthetase A activity"/>
    <property type="evidence" value="ECO:0007669"/>
    <property type="project" value="UniProtKB-UniRule"/>
</dbReference>
<evidence type="ECO:0000256" key="4">
    <source>
        <dbReference type="ARBA" id="ARBA00022642"/>
    </source>
</evidence>
<evidence type="ECO:0000313" key="10">
    <source>
        <dbReference type="EMBL" id="PIU41780.1"/>
    </source>
</evidence>
<feature type="binding site" evidence="9">
    <location>
        <position position="92"/>
    </location>
    <ligand>
        <name>[4Fe-4S] cluster</name>
        <dbReference type="ChEBI" id="CHEBI:49883"/>
    </ligand>
</feature>
<feature type="binding site" evidence="9">
    <location>
        <position position="47"/>
    </location>
    <ligand>
        <name>iminosuccinate</name>
        <dbReference type="ChEBI" id="CHEBI:77875"/>
    </ligand>
</feature>
<dbReference type="PANTHER" id="PTHR30573:SF0">
    <property type="entry name" value="QUINOLINATE SYNTHASE, CHLOROPLASTIC"/>
    <property type="match status" value="1"/>
</dbReference>
<comment type="subcellular location">
    <subcellularLocation>
        <location evidence="9">Cytoplasm</location>
    </subcellularLocation>
</comment>
<dbReference type="GO" id="GO:0034628">
    <property type="term" value="P:'de novo' NAD+ biosynthetic process from L-aspartate"/>
    <property type="evidence" value="ECO:0007669"/>
    <property type="project" value="TreeGrafter"/>
</dbReference>
<dbReference type="EC" id="2.5.1.72" evidence="2 9"/>
<feature type="binding site" evidence="9">
    <location>
        <position position="221"/>
    </location>
    <ligand>
        <name>iminosuccinate</name>
        <dbReference type="ChEBI" id="CHEBI:77875"/>
    </ligand>
</feature>
<comment type="caution">
    <text evidence="10">The sequence shown here is derived from an EMBL/GenBank/DDBJ whole genome shotgun (WGS) entry which is preliminary data.</text>
</comment>
<evidence type="ECO:0000256" key="2">
    <source>
        <dbReference type="ARBA" id="ARBA00012669"/>
    </source>
</evidence>
<organism evidence="10 11">
    <name type="scientific">Candidatus Aquitaenariimonas noxiae</name>
    <dbReference type="NCBI Taxonomy" id="1974741"/>
    <lineage>
        <taxon>Bacteria</taxon>
        <taxon>Pseudomonadati</taxon>
        <taxon>Candidatus Omnitrophota</taxon>
        <taxon>Candidatus Aquitaenariimonas</taxon>
    </lineage>
</organism>
<comment type="similarity">
    <text evidence="9">Belongs to the quinolinate synthase family. Type 2 subfamily.</text>
</comment>
<dbReference type="InterPro" id="IPR003473">
    <property type="entry name" value="NadA"/>
</dbReference>
<dbReference type="HAMAP" id="MF_00568">
    <property type="entry name" value="NadA_type2"/>
    <property type="match status" value="1"/>
</dbReference>
<proteinExistence type="inferred from homology"/>
<feature type="binding site" evidence="9">
    <location>
        <begin position="204"/>
        <end position="206"/>
    </location>
    <ligand>
        <name>iminosuccinate</name>
        <dbReference type="ChEBI" id="CHEBI:77875"/>
    </ligand>
</feature>
<dbReference type="InterPro" id="IPR036094">
    <property type="entry name" value="NadA_sf"/>
</dbReference>
<feature type="binding site" evidence="9">
    <location>
        <position position="178"/>
    </location>
    <ligand>
        <name>[4Fe-4S] cluster</name>
        <dbReference type="ChEBI" id="CHEBI:49883"/>
    </ligand>
</feature>
<dbReference type="InterPro" id="IPR023066">
    <property type="entry name" value="Quinolinate_synth_type2"/>
</dbReference>
<dbReference type="NCBIfam" id="NF006878">
    <property type="entry name" value="PRK09375.1-2"/>
    <property type="match status" value="1"/>
</dbReference>
<protein>
    <recommendedName>
        <fullName evidence="2 9">Quinolinate synthase</fullName>
        <ecNumber evidence="2 9">2.5.1.72</ecNumber>
    </recommendedName>
</protein>
<reference evidence="10 11" key="1">
    <citation type="submission" date="2017-09" db="EMBL/GenBank/DDBJ databases">
        <title>Depth-based differentiation of microbial function through sediment-hosted aquifers and enrichment of novel symbionts in the deep terrestrial subsurface.</title>
        <authorList>
            <person name="Probst A.J."/>
            <person name="Ladd B."/>
            <person name="Jarett J.K."/>
            <person name="Geller-Mcgrath D.E."/>
            <person name="Sieber C.M."/>
            <person name="Emerson J.B."/>
            <person name="Anantharaman K."/>
            <person name="Thomas B.C."/>
            <person name="Malmstrom R."/>
            <person name="Stieglmeier M."/>
            <person name="Klingl A."/>
            <person name="Woyke T."/>
            <person name="Ryan C.M."/>
            <person name="Banfield J.F."/>
        </authorList>
    </citation>
    <scope>NUCLEOTIDE SEQUENCE [LARGE SCALE GENOMIC DNA]</scope>
    <source>
        <strain evidence="10">CG07_land_8_20_14_0_80_42_15</strain>
    </source>
</reference>
<keyword evidence="4 9" id="KW-0662">Pyridine nucleotide biosynthesis</keyword>
<keyword evidence="5 9" id="KW-0808">Transferase</keyword>
<dbReference type="GO" id="GO:0046872">
    <property type="term" value="F:metal ion binding"/>
    <property type="evidence" value="ECO:0007669"/>
    <property type="project" value="UniProtKB-KW"/>
</dbReference>
<comment type="function">
    <text evidence="9">Catalyzes the condensation of iminoaspartate with dihydroxyacetone phosphate to form quinolinate.</text>
</comment>
<comment type="cofactor">
    <cofactor evidence="9">
        <name>[4Fe-4S] cluster</name>
        <dbReference type="ChEBI" id="CHEBI:49883"/>
    </cofactor>
    <text evidence="9">Binds 1 [4Fe-4S] cluster per subunit.</text>
</comment>
<evidence type="ECO:0000256" key="3">
    <source>
        <dbReference type="ARBA" id="ARBA00022485"/>
    </source>
</evidence>
<dbReference type="Pfam" id="PF02445">
    <property type="entry name" value="NadA"/>
    <property type="match status" value="1"/>
</dbReference>
<feature type="binding site" evidence="9">
    <location>
        <position position="30"/>
    </location>
    <ligand>
        <name>iminosuccinate</name>
        <dbReference type="ChEBI" id="CHEBI:77875"/>
    </ligand>
</feature>
<feature type="binding site" evidence="9">
    <location>
        <begin position="118"/>
        <end position="120"/>
    </location>
    <ligand>
        <name>iminosuccinate</name>
        <dbReference type="ChEBI" id="CHEBI:77875"/>
    </ligand>
</feature>
<dbReference type="GO" id="GO:0051539">
    <property type="term" value="F:4 iron, 4 sulfur cluster binding"/>
    <property type="evidence" value="ECO:0007669"/>
    <property type="project" value="UniProtKB-KW"/>
</dbReference>
<evidence type="ECO:0000313" key="11">
    <source>
        <dbReference type="Proteomes" id="UP000230052"/>
    </source>
</evidence>
<evidence type="ECO:0000256" key="6">
    <source>
        <dbReference type="ARBA" id="ARBA00022723"/>
    </source>
</evidence>
<evidence type="ECO:0000256" key="7">
    <source>
        <dbReference type="ARBA" id="ARBA00023004"/>
    </source>
</evidence>
<evidence type="ECO:0000256" key="5">
    <source>
        <dbReference type="ARBA" id="ARBA00022679"/>
    </source>
</evidence>
<evidence type="ECO:0000256" key="8">
    <source>
        <dbReference type="ARBA" id="ARBA00023014"/>
    </source>
</evidence>
<keyword evidence="9" id="KW-0963">Cytoplasm</keyword>
<comment type="pathway">
    <text evidence="1 9">Cofactor biosynthesis; NAD(+) biosynthesis; quinolinate from iminoaspartate: step 1/1.</text>
</comment>
<gene>
    <name evidence="9" type="primary">nadA</name>
    <name evidence="10" type="ORF">COS99_03570</name>
</gene>
<dbReference type="EMBL" id="PEWV01000033">
    <property type="protein sequence ID" value="PIU41780.1"/>
    <property type="molecule type" value="Genomic_DNA"/>
</dbReference>
<dbReference type="GO" id="GO:0005737">
    <property type="term" value="C:cytoplasm"/>
    <property type="evidence" value="ECO:0007669"/>
    <property type="project" value="UniProtKB-SubCell"/>
</dbReference>
<keyword evidence="6 9" id="KW-0479">Metal-binding</keyword>
<sequence>MKKEDKKYIESLTKEIVRLKKKRNAIIMVHNYQRDEIQNIADISGDSLALSEAAVKTNVDVIVFCGVHFMAESASILNPKKKVLLPVKEAGCPLADMVGVEELRAKRKEFPDAAVVCYVNSNAEVKAESDIGCTSSNAVAVVRSLPNKRIIFVPDKNLARFVQSQVPEKEIIAWEGFCPTHIVLKGEDITKAKKIHPKAEVIAHPECSSEIQDIADHICSTASMFKYVKSSKAKEFIIGTESGMLYKLRKENPDKIFYLPSEHLVCPNMKLTTLGWVTRSLELMVHEVKVPKKIAERARVSLEKMLKITGERSGATISGV</sequence>
<accession>A0A2J0KZD0</accession>